<reference evidence="5" key="1">
    <citation type="submission" date="2021-08" db="EMBL/GenBank/DDBJ databases">
        <title>WGS assembly of Ceratopteris richardii.</title>
        <authorList>
            <person name="Marchant D.B."/>
            <person name="Chen G."/>
            <person name="Jenkins J."/>
            <person name="Shu S."/>
            <person name="Leebens-Mack J."/>
            <person name="Grimwood J."/>
            <person name="Schmutz J."/>
            <person name="Soltis P."/>
            <person name="Soltis D."/>
            <person name="Chen Z.-H."/>
        </authorList>
    </citation>
    <scope>NUCLEOTIDE SEQUENCE</scope>
    <source>
        <strain evidence="5">Whitten #5841</strain>
        <tissue evidence="5">Leaf</tissue>
    </source>
</reference>
<dbReference type="GO" id="GO:0017148">
    <property type="term" value="P:negative regulation of translation"/>
    <property type="evidence" value="ECO:0007669"/>
    <property type="project" value="TreeGrafter"/>
</dbReference>
<dbReference type="InterPro" id="IPR043519">
    <property type="entry name" value="NT_sf"/>
</dbReference>
<dbReference type="NCBIfam" id="TIGR00090">
    <property type="entry name" value="rsfS_iojap_ybeB"/>
    <property type="match status" value="1"/>
</dbReference>
<evidence type="ECO:0000313" key="6">
    <source>
        <dbReference type="Proteomes" id="UP000825935"/>
    </source>
</evidence>
<dbReference type="OrthoDB" id="21330at2759"/>
<keyword evidence="6" id="KW-1185">Reference proteome</keyword>
<dbReference type="PANTHER" id="PTHR21043:SF0">
    <property type="entry name" value="MITOCHONDRIAL ASSEMBLY OF RIBOSOMAL LARGE SUBUNIT PROTEIN 1"/>
    <property type="match status" value="1"/>
</dbReference>
<comment type="similarity">
    <text evidence="2">Belongs to the Iojap/RsfS family.</text>
</comment>
<dbReference type="HAMAP" id="MF_01477">
    <property type="entry name" value="Iojap_RsfS"/>
    <property type="match status" value="1"/>
</dbReference>
<feature type="compositionally biased region" description="Polar residues" evidence="4">
    <location>
        <begin position="89"/>
        <end position="104"/>
    </location>
</feature>
<comment type="caution">
    <text evidence="5">The sequence shown here is derived from an EMBL/GenBank/DDBJ whole genome shotgun (WGS) entry which is preliminary data.</text>
</comment>
<keyword evidence="3" id="KW-0496">Mitochondrion</keyword>
<dbReference type="PANTHER" id="PTHR21043">
    <property type="entry name" value="IOJAP SUPERFAMILY ORTHOLOG"/>
    <property type="match status" value="1"/>
</dbReference>
<feature type="compositionally biased region" description="Acidic residues" evidence="4">
    <location>
        <begin position="168"/>
        <end position="179"/>
    </location>
</feature>
<evidence type="ECO:0000256" key="2">
    <source>
        <dbReference type="ARBA" id="ARBA00010574"/>
    </source>
</evidence>
<feature type="compositionally biased region" description="Polar residues" evidence="4">
    <location>
        <begin position="122"/>
        <end position="135"/>
    </location>
</feature>
<dbReference type="Pfam" id="PF02410">
    <property type="entry name" value="RsfS"/>
    <property type="match status" value="1"/>
</dbReference>
<dbReference type="Proteomes" id="UP000825935">
    <property type="component" value="Chromosome 10"/>
</dbReference>
<feature type="compositionally biased region" description="Polar residues" evidence="4">
    <location>
        <begin position="180"/>
        <end position="190"/>
    </location>
</feature>
<dbReference type="InterPro" id="IPR004394">
    <property type="entry name" value="Iojap/RsfS/C7orf30"/>
</dbReference>
<dbReference type="EMBL" id="CM035415">
    <property type="protein sequence ID" value="KAH7427534.1"/>
    <property type="molecule type" value="Genomic_DNA"/>
</dbReference>
<protein>
    <recommendedName>
        <fullName evidence="7">Ribosomal silencing factor RsfS</fullName>
    </recommendedName>
</protein>
<name>A0A8T2U1Q5_CERRI</name>
<evidence type="ECO:0000256" key="3">
    <source>
        <dbReference type="ARBA" id="ARBA00023128"/>
    </source>
</evidence>
<dbReference type="AlphaFoldDB" id="A0A8T2U1Q5"/>
<gene>
    <name evidence="5" type="ORF">KP509_10G048400</name>
</gene>
<dbReference type="FunFam" id="3.30.460.10:FF:000018">
    <property type="entry name" value="Mitochondrial assembly of ribosomal large subunit 1"/>
    <property type="match status" value="1"/>
</dbReference>
<proteinExistence type="inferred from homology"/>
<organism evidence="5 6">
    <name type="scientific">Ceratopteris richardii</name>
    <name type="common">Triangle waterfern</name>
    <dbReference type="NCBI Taxonomy" id="49495"/>
    <lineage>
        <taxon>Eukaryota</taxon>
        <taxon>Viridiplantae</taxon>
        <taxon>Streptophyta</taxon>
        <taxon>Embryophyta</taxon>
        <taxon>Tracheophyta</taxon>
        <taxon>Polypodiopsida</taxon>
        <taxon>Polypodiidae</taxon>
        <taxon>Polypodiales</taxon>
        <taxon>Pteridineae</taxon>
        <taxon>Pteridaceae</taxon>
        <taxon>Parkerioideae</taxon>
        <taxon>Ceratopteris</taxon>
    </lineage>
</organism>
<dbReference type="Gene3D" id="3.30.460.10">
    <property type="entry name" value="Beta Polymerase, domain 2"/>
    <property type="match status" value="1"/>
</dbReference>
<feature type="region of interest" description="Disordered" evidence="4">
    <location>
        <begin position="75"/>
        <end position="197"/>
    </location>
</feature>
<comment type="subcellular location">
    <subcellularLocation>
        <location evidence="1">Mitochondrion</location>
    </subcellularLocation>
</comment>
<sequence length="364" mass="40381">MHVLRAAARKRIITRASFFAHGNRFDSAIEVNSATSGRNSKRPAPGVTPFFLYRPCSVNTSQKLQNVRYYDTYNPSSSASPKAKLNEASEAQTTSSETLLQDSRTPVLEADESSDMHEPETPRNSISCSVSTDTGAPQLELRSIDSLSDDSEQSLSAVEDRETPIESSEYEDEEEDDTSVDQGNENSNLESGRESAVDLDDDIEEECAIDMANVPEDLKEMLDDNYELDSADDDLTVEGPIELLTLTEVKQVMEEVRARDVQIFSVSDRCEWTDIMVIATGISDRHVRGIADALVYKIKKKGIVESPLYPTIEGQLGGKWLIVDCGNIVIHVLDEESRVYYKLEELWTGEVKPSSAEEPAGSHE</sequence>
<dbReference type="GO" id="GO:0090071">
    <property type="term" value="P:negative regulation of ribosome biogenesis"/>
    <property type="evidence" value="ECO:0007669"/>
    <property type="project" value="TreeGrafter"/>
</dbReference>
<accession>A0A8T2U1Q5</accession>
<evidence type="ECO:0008006" key="7">
    <source>
        <dbReference type="Google" id="ProtNLM"/>
    </source>
</evidence>
<dbReference type="GO" id="GO:0043023">
    <property type="term" value="F:ribosomal large subunit binding"/>
    <property type="evidence" value="ECO:0007669"/>
    <property type="project" value="TreeGrafter"/>
</dbReference>
<dbReference type="SUPFAM" id="SSF81301">
    <property type="entry name" value="Nucleotidyltransferase"/>
    <property type="match status" value="1"/>
</dbReference>
<evidence type="ECO:0000256" key="4">
    <source>
        <dbReference type="SAM" id="MobiDB-lite"/>
    </source>
</evidence>
<evidence type="ECO:0000313" key="5">
    <source>
        <dbReference type="EMBL" id="KAH7427534.1"/>
    </source>
</evidence>
<evidence type="ECO:0000256" key="1">
    <source>
        <dbReference type="ARBA" id="ARBA00004173"/>
    </source>
</evidence>
<dbReference type="GO" id="GO:0005739">
    <property type="term" value="C:mitochondrion"/>
    <property type="evidence" value="ECO:0007669"/>
    <property type="project" value="UniProtKB-SubCell"/>
</dbReference>